<keyword evidence="1" id="KW-0812">Transmembrane</keyword>
<gene>
    <name evidence="2" type="ORF">DEH84_04010</name>
</gene>
<evidence type="ECO:0000256" key="1">
    <source>
        <dbReference type="SAM" id="Phobius"/>
    </source>
</evidence>
<dbReference type="KEGG" id="aon:DEH84_04010"/>
<keyword evidence="1" id="KW-0472">Membrane</keyword>
<evidence type="ECO:0000313" key="2">
    <source>
        <dbReference type="EMBL" id="AWI55091.1"/>
    </source>
</evidence>
<name>A0A2U8FVI5_9BURK</name>
<accession>A0A2U8FVI5</accession>
<dbReference type="Proteomes" id="UP000244892">
    <property type="component" value="Chromosome"/>
</dbReference>
<organism evidence="2 3">
    <name type="scientific">Aquabacterium olei</name>
    <dbReference type="NCBI Taxonomy" id="1296669"/>
    <lineage>
        <taxon>Bacteria</taxon>
        <taxon>Pseudomonadati</taxon>
        <taxon>Pseudomonadota</taxon>
        <taxon>Betaproteobacteria</taxon>
        <taxon>Burkholderiales</taxon>
        <taxon>Aquabacterium</taxon>
    </lineage>
</organism>
<feature type="transmembrane region" description="Helical" evidence="1">
    <location>
        <begin position="33"/>
        <end position="58"/>
    </location>
</feature>
<dbReference type="GO" id="GO:0005886">
    <property type="term" value="C:plasma membrane"/>
    <property type="evidence" value="ECO:0007669"/>
    <property type="project" value="TreeGrafter"/>
</dbReference>
<proteinExistence type="predicted"/>
<dbReference type="OrthoDB" id="9769590at2"/>
<dbReference type="PANTHER" id="PTHR38442:SF1">
    <property type="entry name" value="INNER MEMBRANE PROTEIN"/>
    <property type="match status" value="1"/>
</dbReference>
<dbReference type="Pfam" id="PF04286">
    <property type="entry name" value="DUF445"/>
    <property type="match status" value="1"/>
</dbReference>
<dbReference type="AlphaFoldDB" id="A0A2U8FVI5"/>
<dbReference type="PANTHER" id="PTHR38442">
    <property type="entry name" value="INNER MEMBRANE PROTEIN-RELATED"/>
    <property type="match status" value="1"/>
</dbReference>
<keyword evidence="1" id="KW-1133">Transmembrane helix</keyword>
<dbReference type="InterPro" id="IPR007383">
    <property type="entry name" value="DUF445"/>
</dbReference>
<reference evidence="2 3" key="1">
    <citation type="submission" date="2018-05" db="EMBL/GenBank/DDBJ databases">
        <title>complete genome sequence of Aquabacterium olei NBRC 110486.</title>
        <authorList>
            <person name="Tang B."/>
            <person name="Chang J."/>
            <person name="Zhang L."/>
            <person name="Yang H."/>
        </authorList>
    </citation>
    <scope>NUCLEOTIDE SEQUENCE [LARGE SCALE GENOMIC DNA]</scope>
    <source>
        <strain evidence="2 3">NBRC 110486</strain>
    </source>
</reference>
<evidence type="ECO:0000313" key="3">
    <source>
        <dbReference type="Proteomes" id="UP000244892"/>
    </source>
</evidence>
<keyword evidence="3" id="KW-1185">Reference proteome</keyword>
<protein>
    <submittedName>
        <fullName evidence="2">DUF445 domain-containing protein</fullName>
    </submittedName>
</protein>
<sequence>MKALATGLLVVAAALYGLAMVMQQRAPAWAGVWAAVAAFAEAAMIGAMADWFAVVALFRHPLGLPIPHTAIVPRNQARIGENLAAFICDHFLGTAQVVERLRAFDPARRLAQWMADPAHARQASELVTGAGRHVLTALEDPRVAAFVREAVLRRMAGIDIATWAGRLLAVLTEGRRHQALLDEVLQRVAARLEDEALQAEIAERIAAEVQVLRMVGLDLVAGRMGTRKLVAGLGRLIAEMGEDPAHPLRARFDGFVARLVDDLQHDPAMRLKAETLRADVLAHPALADYVQQLWQQAVEALRRDLHADDGVIRTKLADAVQALGERLAADSAMQDWLNGQWLQAAPGLVARWREDIRRHITERVARWPADELSRELELHIGPDLQYVRLNGTLVGGLIGLLIHAVTHALMS</sequence>
<dbReference type="EMBL" id="CP029210">
    <property type="protein sequence ID" value="AWI55091.1"/>
    <property type="molecule type" value="Genomic_DNA"/>
</dbReference>